<name>A0A077EE24_9FLAO</name>
<proteinExistence type="predicted"/>
<reference evidence="1" key="2">
    <citation type="journal article" date="2015" name="Genome Biol. Evol.">
        <title>Complete Genome Sequence and Transcriptomic Analysis of the Novel Pathogen Elizabethkingia anophelis in Response to Oxidative Stress.</title>
        <authorList>
            <person name="Li Y."/>
            <person name="Liu Y."/>
            <person name="Chew S.C."/>
            <person name="Tay M."/>
            <person name="Salido M.M."/>
            <person name="Teo J."/>
            <person name="Lauro F.M."/>
            <person name="Givskov M."/>
            <person name="Yang L."/>
        </authorList>
    </citation>
    <scope>NUCLEOTIDE SEQUENCE</scope>
    <source>
        <strain evidence="1">NUHP1</strain>
    </source>
</reference>
<dbReference type="Proteomes" id="UP000028933">
    <property type="component" value="Chromosome"/>
</dbReference>
<dbReference type="STRING" id="1338011.BD94_1083"/>
<dbReference type="KEGG" id="eao:BD94_1083"/>
<protein>
    <submittedName>
        <fullName evidence="1">Uncharacterized protein</fullName>
    </submittedName>
</protein>
<reference evidence="1" key="1">
    <citation type="journal article" date="2013" name="Lancet">
        <title>First case of E anophelis outbreak in an intensive-care unit.</title>
        <authorList>
            <person name="Teo J."/>
            <person name="Tan S.Y."/>
            <person name="Tay M."/>
            <person name="Ding Y."/>
            <person name="Kjelleberg S."/>
            <person name="Givskov M."/>
            <person name="Lin R.T."/>
            <person name="Yang L."/>
        </authorList>
    </citation>
    <scope>NUCLEOTIDE SEQUENCE [LARGE SCALE GENOMIC DNA]</scope>
    <source>
        <strain evidence="1">NUHP1</strain>
    </source>
</reference>
<organism evidence="1 2">
    <name type="scientific">Elizabethkingia anophelis NUHP1</name>
    <dbReference type="NCBI Taxonomy" id="1338011"/>
    <lineage>
        <taxon>Bacteria</taxon>
        <taxon>Pseudomonadati</taxon>
        <taxon>Bacteroidota</taxon>
        <taxon>Flavobacteriia</taxon>
        <taxon>Flavobacteriales</taxon>
        <taxon>Weeksellaceae</taxon>
        <taxon>Elizabethkingia</taxon>
    </lineage>
</organism>
<evidence type="ECO:0000313" key="1">
    <source>
        <dbReference type="EMBL" id="AIL44858.1"/>
    </source>
</evidence>
<gene>
    <name evidence="1" type="ORF">BD94_1083</name>
</gene>
<dbReference type="HOGENOM" id="CLU_3183153_0_0_10"/>
<sequence length="46" mass="5691">MGTLKTHLAKLHQKNYYKPTWRKIISMVGHYIFYHRNAYFLQVKQH</sequence>
<accession>A0A077EE24</accession>
<evidence type="ECO:0000313" key="2">
    <source>
        <dbReference type="Proteomes" id="UP000028933"/>
    </source>
</evidence>
<dbReference type="AlphaFoldDB" id="A0A077EE24"/>
<dbReference type="EMBL" id="CP007547">
    <property type="protein sequence ID" value="AIL44858.1"/>
    <property type="molecule type" value="Genomic_DNA"/>
</dbReference>